<proteinExistence type="inferred from homology"/>
<dbReference type="Pfam" id="PF00884">
    <property type="entry name" value="Sulfatase"/>
    <property type="match status" value="2"/>
</dbReference>
<keyword evidence="6" id="KW-1185">Reference proteome</keyword>
<reference evidence="5" key="1">
    <citation type="journal article" date="2010" name="Science">
        <title>Plasticity of animal genome architecture unmasked by rapid evolution of a pelagic tunicate.</title>
        <authorList>
            <person name="Denoeud F."/>
            <person name="Henriet S."/>
            <person name="Mungpakdee S."/>
            <person name="Aury J.M."/>
            <person name="Da Silva C."/>
            <person name="Brinkmann H."/>
            <person name="Mikhaleva J."/>
            <person name="Olsen L.C."/>
            <person name="Jubin C."/>
            <person name="Canestro C."/>
            <person name="Bouquet J.M."/>
            <person name="Danks G."/>
            <person name="Poulain J."/>
            <person name="Campsteijn C."/>
            <person name="Adamski M."/>
            <person name="Cross I."/>
            <person name="Yadetie F."/>
            <person name="Muffato M."/>
            <person name="Louis A."/>
            <person name="Butcher S."/>
            <person name="Tsagkogeorga G."/>
            <person name="Konrad A."/>
            <person name="Singh S."/>
            <person name="Jensen M.F."/>
            <person name="Cong E.H."/>
            <person name="Eikeseth-Otteraa H."/>
            <person name="Noel B."/>
            <person name="Anthouard V."/>
            <person name="Porcel B.M."/>
            <person name="Kachouri-Lafond R."/>
            <person name="Nishino A."/>
            <person name="Ugolini M."/>
            <person name="Chourrout P."/>
            <person name="Nishida H."/>
            <person name="Aasland R."/>
            <person name="Huzurbazar S."/>
            <person name="Westhof E."/>
            <person name="Delsuc F."/>
            <person name="Lehrach H."/>
            <person name="Reinhardt R."/>
            <person name="Weissenbach J."/>
            <person name="Roy S.W."/>
            <person name="Artiguenave F."/>
            <person name="Postlethwait J.H."/>
            <person name="Manak J.R."/>
            <person name="Thompson E.M."/>
            <person name="Jaillon O."/>
            <person name="Du Pasquier L."/>
            <person name="Boudinot P."/>
            <person name="Liberles D.A."/>
            <person name="Volff J.N."/>
            <person name="Philippe H."/>
            <person name="Lenhard B."/>
            <person name="Roest Crollius H."/>
            <person name="Wincker P."/>
            <person name="Chourrout D."/>
        </authorList>
    </citation>
    <scope>NUCLEOTIDE SEQUENCE [LARGE SCALE GENOMIC DNA]</scope>
</reference>
<protein>
    <recommendedName>
        <fullName evidence="4">Sulfatase N-terminal domain-containing protein</fullName>
    </recommendedName>
</protein>
<evidence type="ECO:0000256" key="2">
    <source>
        <dbReference type="ARBA" id="ARBA00008779"/>
    </source>
</evidence>
<evidence type="ECO:0000259" key="4">
    <source>
        <dbReference type="Pfam" id="PF00884"/>
    </source>
</evidence>
<evidence type="ECO:0000313" key="6">
    <source>
        <dbReference type="Proteomes" id="UP000001307"/>
    </source>
</evidence>
<name>E4WSS5_OIKDI</name>
<dbReference type="InterPro" id="IPR000917">
    <property type="entry name" value="Sulfatase_N"/>
</dbReference>
<evidence type="ECO:0000313" key="5">
    <source>
        <dbReference type="EMBL" id="CBY06757.1"/>
    </source>
</evidence>
<dbReference type="PANTHER" id="PTHR42693">
    <property type="entry name" value="ARYLSULFATASE FAMILY MEMBER"/>
    <property type="match status" value="1"/>
</dbReference>
<evidence type="ECO:0000256" key="1">
    <source>
        <dbReference type="ARBA" id="ARBA00001913"/>
    </source>
</evidence>
<dbReference type="Proteomes" id="UP000001307">
    <property type="component" value="Unassembled WGS sequence"/>
</dbReference>
<keyword evidence="3" id="KW-0378">Hydrolase</keyword>
<dbReference type="InterPro" id="IPR050738">
    <property type="entry name" value="Sulfatase"/>
</dbReference>
<dbReference type="Gene3D" id="3.40.720.10">
    <property type="entry name" value="Alkaline Phosphatase, subunit A"/>
    <property type="match status" value="2"/>
</dbReference>
<dbReference type="GO" id="GO:0004065">
    <property type="term" value="F:arylsulfatase activity"/>
    <property type="evidence" value="ECO:0007669"/>
    <property type="project" value="TreeGrafter"/>
</dbReference>
<accession>E4WSS5</accession>
<gene>
    <name evidence="5" type="ORF">GSOID_T00005819001</name>
</gene>
<dbReference type="OrthoDB" id="10012954at2759"/>
<feature type="domain" description="Sulfatase N-terminal" evidence="4">
    <location>
        <begin position="461"/>
        <end position="611"/>
    </location>
</feature>
<comment type="similarity">
    <text evidence="2">Belongs to the sulfatase family.</text>
</comment>
<dbReference type="PANTHER" id="PTHR42693:SF53">
    <property type="entry name" value="ENDO-4-O-SULFATASE"/>
    <property type="match status" value="1"/>
</dbReference>
<dbReference type="InParanoid" id="E4WSS5"/>
<dbReference type="SUPFAM" id="SSF53649">
    <property type="entry name" value="Alkaline phosphatase-like"/>
    <property type="match status" value="2"/>
</dbReference>
<feature type="domain" description="Sulfatase N-terminal" evidence="4">
    <location>
        <begin position="68"/>
        <end position="166"/>
    </location>
</feature>
<dbReference type="InterPro" id="IPR017850">
    <property type="entry name" value="Alkaline_phosphatase_core_sf"/>
</dbReference>
<sequence>MRVTSLALAGSALGLKFPKPIYYDDPDYTFDFKETETEKAANWTLSDRCGQAARAGSAKDQRNDVNCPNVIVINTDDMSWADVTINNPSKLVPTPNIDKLVSKGINFRDGHSCTSRCAPSRYCLMTGRYHFRRGDYHYKPMKLEYGRKILPQLFKRNNYHTMVVGKPQPVEEKLEKNGWFFVEGTRFWGYDKSFTSRSYCCLPGGGYFENDYPLSPFEKWAIFTEFRDENEDSLWVQDEAAENEFFRQPQNWHFLDGYYKDGKEENGRIQNAYKAYWSAIDQGLTSGLNDDEEPARKRRRRFANGNLAVRHHRIHRRRRNAKNINEGKMPRELGRKNFLRFRNVQSGKVISAGFKVSEKAKKEMKTLEQERANYEFAVNQVMFDSPEEAKEYRQTVLDQLVANGMSVNDPLYKDMKRANPKRTQTGFDSKEIMYTFHKKAREYITESVSSENPITLEGEMKESNRPFFMYLSFRAPHRPSSHNLTFDEENPMEFYPHAAQGKQGEQFWQFDKLVGNVMKTLHDMEVADNTLIFFTSDNGPDQGAFNLLNRFGHVRMGTLRGKKASVYEGGHRVPFLSWWPLGTHRSLWGTNYDLPVSQIDLFSTFADIMNYPLPGGDKCTYAYTEETATEEQMKRIGRPKRLSSETPWRYNQRVSSQIEDGKYVGPDTGYSAAIQHNGLTGYLEEKQNFGYRTSETWLTLETGTGFLVGWDGCMAEDSQSFAAAFRAVKVDSSTNDAGERVHHFMNEQQQMPAKIFAGKLGDLAIRFGRYKFVRFNAPKDLRTGITRQHGMIDNEGDAWHAAEGSDAQCRYNADGSKINPSCTVEAECREHTTWGSTFCMRDHFYQLWDLEENFGEKTFCSDDKPDNKNPNMEIESAILGGIQERKFQVGNEEKEPEKPTDPYGVGLGVESTPVGRDLNDCCILNLDERQKFLKTVIMIGNNGLPRWNCATARIKIDGVEKDGGDCKEIPAYMPAETRFGLQDGSWEGQQSYFTRVQNRFLGTPERPALNYAEEFDWTPEIYFKWPQSFGEWTPGYGCSNMLPGLMTGSDRQIERYIWDESILGEEKWRTITHADRLCYRGKDGTDWSDDEIEGDVLDDFTLGCKVPAHNGALGEGKGFEGNSNYHADTPLRHKPHVAEGELDPDNFGKWFDFANCLKSVMNIIEGQALFPEAKNVKEWSGQIGYSQDLKWDEKPYADDGSLEGNQSTADSVLSGQAIGASNLASARQAELLSKVMSSTEAAEKHFHGAGTRFIEPKNGVNSLISKCAAFLPADEQSPYTIKPEYDMEMNLMGYYKTDDNSGGSNQKTEHKLVWTTDSNGKRIYRDDRPVMKYYSEPILKGFETLY</sequence>
<dbReference type="EMBL" id="FN653016">
    <property type="protein sequence ID" value="CBY06757.1"/>
    <property type="molecule type" value="Genomic_DNA"/>
</dbReference>
<comment type="cofactor">
    <cofactor evidence="1">
        <name>Ca(2+)</name>
        <dbReference type="ChEBI" id="CHEBI:29108"/>
    </cofactor>
</comment>
<evidence type="ECO:0000256" key="3">
    <source>
        <dbReference type="ARBA" id="ARBA00022801"/>
    </source>
</evidence>
<organism evidence="5">
    <name type="scientific">Oikopleura dioica</name>
    <name type="common">Tunicate</name>
    <dbReference type="NCBI Taxonomy" id="34765"/>
    <lineage>
        <taxon>Eukaryota</taxon>
        <taxon>Metazoa</taxon>
        <taxon>Chordata</taxon>
        <taxon>Tunicata</taxon>
        <taxon>Appendicularia</taxon>
        <taxon>Copelata</taxon>
        <taxon>Oikopleuridae</taxon>
        <taxon>Oikopleura</taxon>
    </lineage>
</organism>